<protein>
    <submittedName>
        <fullName evidence="1">Uncharacterized protein</fullName>
    </submittedName>
</protein>
<evidence type="ECO:0000313" key="1">
    <source>
        <dbReference type="Ensembl" id="ENSMFAP00000046935.1"/>
    </source>
</evidence>
<dbReference type="PANTHER" id="PTHR46254:SF3">
    <property type="entry name" value="SECRETED PROTEIN"/>
    <property type="match status" value="1"/>
</dbReference>
<reference evidence="1" key="2">
    <citation type="submission" date="2025-08" db="UniProtKB">
        <authorList>
            <consortium name="Ensembl"/>
        </authorList>
    </citation>
    <scope>IDENTIFICATION</scope>
</reference>
<accession>A0A7N9C7K6</accession>
<evidence type="ECO:0000313" key="2">
    <source>
        <dbReference type="Proteomes" id="UP000233100"/>
    </source>
</evidence>
<reference evidence="1" key="3">
    <citation type="submission" date="2025-09" db="UniProtKB">
        <authorList>
            <consortium name="Ensembl"/>
        </authorList>
    </citation>
    <scope>IDENTIFICATION</scope>
</reference>
<keyword evidence="2" id="KW-1185">Reference proteome</keyword>
<organism evidence="1 2">
    <name type="scientific">Macaca fascicularis</name>
    <name type="common">Crab-eating macaque</name>
    <name type="synonym">Cynomolgus monkey</name>
    <dbReference type="NCBI Taxonomy" id="9541"/>
    <lineage>
        <taxon>Eukaryota</taxon>
        <taxon>Metazoa</taxon>
        <taxon>Chordata</taxon>
        <taxon>Craniata</taxon>
        <taxon>Vertebrata</taxon>
        <taxon>Euteleostomi</taxon>
        <taxon>Mammalia</taxon>
        <taxon>Eutheria</taxon>
        <taxon>Euarchontoglires</taxon>
        <taxon>Primates</taxon>
        <taxon>Haplorrhini</taxon>
        <taxon>Catarrhini</taxon>
        <taxon>Cercopithecidae</taxon>
        <taxon>Cercopithecinae</taxon>
        <taxon>Macaca</taxon>
    </lineage>
</organism>
<dbReference type="Proteomes" id="UP000233100">
    <property type="component" value="Chromosome 20"/>
</dbReference>
<dbReference type="PANTHER" id="PTHR46254">
    <property type="entry name" value="PROTEIN GVQW1-RELATED"/>
    <property type="match status" value="1"/>
</dbReference>
<sequence>MLRQRCSHFWEDLLLFSLKAESRSVAQPGVQCHDLNSRQPPPPKFKQFSCLSLQSSWDYGHVPPRLADFCIFSRNGVSPCWPAGLELTSSNPPASASQSAGFRDVSH</sequence>
<proteinExistence type="predicted"/>
<dbReference type="GeneTree" id="ENSGT00940000161627"/>
<dbReference type="Ensembl" id="ENSMFAT00000085111.1">
    <property type="protein sequence ID" value="ENSMFAP00000046935.1"/>
    <property type="gene ID" value="ENSMFAG00000047386.1"/>
</dbReference>
<dbReference type="AlphaFoldDB" id="A0A7N9C7K6"/>
<name>A0A7N9C7K6_MACFA</name>
<dbReference type="PRINTS" id="PR02045">
    <property type="entry name" value="F138DOMAIN"/>
</dbReference>
<reference evidence="1 2" key="1">
    <citation type="submission" date="2013-03" db="EMBL/GenBank/DDBJ databases">
        <authorList>
            <person name="Warren W."/>
            <person name="Wilson R.K."/>
        </authorList>
    </citation>
    <scope>NUCLEOTIDE SEQUENCE</scope>
</reference>